<protein>
    <submittedName>
        <fullName evidence="1">Uncharacterized protein</fullName>
    </submittedName>
</protein>
<evidence type="ECO:0000313" key="1">
    <source>
        <dbReference type="EMBL" id="CEJ82986.1"/>
    </source>
</evidence>
<dbReference type="EMBL" id="CDHN01000001">
    <property type="protein sequence ID" value="CEJ82986.1"/>
    <property type="molecule type" value="Genomic_DNA"/>
</dbReference>
<organism evidence="1 2">
    <name type="scientific">[Torrubiella] hemipterigena</name>
    <dbReference type="NCBI Taxonomy" id="1531966"/>
    <lineage>
        <taxon>Eukaryota</taxon>
        <taxon>Fungi</taxon>
        <taxon>Dikarya</taxon>
        <taxon>Ascomycota</taxon>
        <taxon>Pezizomycotina</taxon>
        <taxon>Sordariomycetes</taxon>
        <taxon>Hypocreomycetidae</taxon>
        <taxon>Hypocreales</taxon>
        <taxon>Clavicipitaceae</taxon>
        <taxon>Clavicipitaceae incertae sedis</taxon>
        <taxon>'Torrubiella' clade</taxon>
    </lineage>
</organism>
<dbReference type="AlphaFoldDB" id="A0A0A1SXC3"/>
<sequence>MAVKARPLNCSSVPPPTLDLRGRVRLRVINTGGHPKTKYHIRGTRGVYESEKLTIHPNTSNMPIENYALTPILTTQPKTDTTFASQRSGIRDAQLTVERSPAEKSVLQSALGIRPDNFNRPTGSINRTSWVPPTSNTALLALPPTEWKHVVQQPATAQELVVPHFKTYGEDHWIELTMNNFDERGHPLHLLMMTSGFCTAMCCGIRRLGWAMCRDLDTLPAALAANSLKLQSIVPELGFWYTTDEPDTHNWVGLYKPGERPDNKDTKYHYQVVQYALAPAGPVYINRRKYDIKSGRFDTYLLKYDYKILASPVSIDTNLNNVAVRSGSTADSLRIYYSTDQADNTNWLAIYKEGYTPTKEDTKYHYSKWQYAPGPSNTLTFSRSDFKDGKYSAYILAKNGYTVLASPIPLPQN</sequence>
<keyword evidence="2" id="KW-1185">Reference proteome</keyword>
<proteinExistence type="predicted"/>
<evidence type="ECO:0000313" key="2">
    <source>
        <dbReference type="Proteomes" id="UP000039046"/>
    </source>
</evidence>
<reference evidence="1 2" key="1">
    <citation type="journal article" date="2015" name="Genome Announc.">
        <title>Draft Genome Sequence and Gene Annotation of the Entomopathogenic Fungus Verticillium hemipterigenum.</title>
        <authorList>
            <person name="Horn F."/>
            <person name="Habel A."/>
            <person name="Scharf D.H."/>
            <person name="Dworschak J."/>
            <person name="Brakhage A.A."/>
            <person name="Guthke R."/>
            <person name="Hertweck C."/>
            <person name="Linde J."/>
        </authorList>
    </citation>
    <scope>NUCLEOTIDE SEQUENCE [LARGE SCALE GENOMIC DNA]</scope>
</reference>
<dbReference type="Proteomes" id="UP000039046">
    <property type="component" value="Unassembled WGS sequence"/>
</dbReference>
<dbReference type="HOGENOM" id="CLU_665954_0_0_1"/>
<gene>
    <name evidence="1" type="ORF">VHEMI03022</name>
</gene>
<name>A0A0A1SXC3_9HYPO</name>
<accession>A0A0A1SXC3</accession>
<dbReference type="STRING" id="1531966.A0A0A1SXC3"/>